<evidence type="ECO:0000313" key="3">
    <source>
        <dbReference type="Proteomes" id="UP000070133"/>
    </source>
</evidence>
<keyword evidence="1" id="KW-0175">Coiled coil</keyword>
<evidence type="ECO:0000313" key="2">
    <source>
        <dbReference type="EMBL" id="KXT05314.1"/>
    </source>
</evidence>
<accession>A0A139HS46</accession>
<sequence>MTHAAEKARNDVVDLAGRAAAVVEGLRTVKRTIGTLGDLEDHVLVAEEIAEQDKQELRNTLDTAQERIVALEKDVKEGENITRALEKQFKDGSKQLAEARSTTAKNITEMADSNRSNVTLEAQIGIENETVALDIDKADALKTKDDIIQALVEEKSSAEEKARGLQRDKDDISQTLATTILEKEALAAEIKTSDSRLANIEKRVACLLRPGEHAEVDMTVFRYSKDSPEDNVEHLTKLIQWQGLH</sequence>
<dbReference type="Proteomes" id="UP000070133">
    <property type="component" value="Unassembled WGS sequence"/>
</dbReference>
<dbReference type="EMBL" id="LFZN01000013">
    <property type="protein sequence ID" value="KXT05314.1"/>
    <property type="molecule type" value="Genomic_DNA"/>
</dbReference>
<reference evidence="2 3" key="1">
    <citation type="submission" date="2015-07" db="EMBL/GenBank/DDBJ databases">
        <title>Comparative genomics of the Sigatoka disease complex on banana suggests a link between parallel evolutionary changes in Pseudocercospora fijiensis and Pseudocercospora eumusae and increased virulence on the banana host.</title>
        <authorList>
            <person name="Chang T.-C."/>
            <person name="Salvucci A."/>
            <person name="Crous P.W."/>
            <person name="Stergiopoulos I."/>
        </authorList>
    </citation>
    <scope>NUCLEOTIDE SEQUENCE [LARGE SCALE GENOMIC DNA]</scope>
    <source>
        <strain evidence="2 3">CBS 114824</strain>
    </source>
</reference>
<feature type="coiled-coil region" evidence="1">
    <location>
        <begin position="47"/>
        <end position="88"/>
    </location>
</feature>
<evidence type="ECO:0000256" key="1">
    <source>
        <dbReference type="SAM" id="Coils"/>
    </source>
</evidence>
<protein>
    <submittedName>
        <fullName evidence="2">Uncharacterized protein</fullName>
    </submittedName>
</protein>
<name>A0A139HS46_9PEZI</name>
<organism evidence="2 3">
    <name type="scientific">Pseudocercospora eumusae</name>
    <dbReference type="NCBI Taxonomy" id="321146"/>
    <lineage>
        <taxon>Eukaryota</taxon>
        <taxon>Fungi</taxon>
        <taxon>Dikarya</taxon>
        <taxon>Ascomycota</taxon>
        <taxon>Pezizomycotina</taxon>
        <taxon>Dothideomycetes</taxon>
        <taxon>Dothideomycetidae</taxon>
        <taxon>Mycosphaerellales</taxon>
        <taxon>Mycosphaerellaceae</taxon>
        <taxon>Pseudocercospora</taxon>
    </lineage>
</organism>
<keyword evidence="3" id="KW-1185">Reference proteome</keyword>
<feature type="coiled-coil region" evidence="1">
    <location>
        <begin position="141"/>
        <end position="203"/>
    </location>
</feature>
<dbReference type="AlphaFoldDB" id="A0A139HS46"/>
<proteinExistence type="predicted"/>
<dbReference type="OrthoDB" id="10548893at2759"/>
<comment type="caution">
    <text evidence="2">The sequence shown here is derived from an EMBL/GenBank/DDBJ whole genome shotgun (WGS) entry which is preliminary data.</text>
</comment>
<gene>
    <name evidence="2" type="ORF">AC578_11101</name>
</gene>